<dbReference type="SUPFAM" id="SSF49478">
    <property type="entry name" value="Cna protein B-type domain"/>
    <property type="match status" value="1"/>
</dbReference>
<comment type="similarity">
    <text evidence="1">Belongs to the serine-aspartate repeat-containing protein (SDr) family.</text>
</comment>
<dbReference type="PANTHER" id="PTHR36108:SF13">
    <property type="entry name" value="COLOSSIN-B-RELATED"/>
    <property type="match status" value="1"/>
</dbReference>
<sequence>MKKIILIILFIVNAFYSYGDLVYLLGENDHSGIHIEIWKYDGTFVDSAKTNVFGSFGIKNSDTGSYYKLIASKEGYHSITIDSVWASYGAWYNYDEGPIRTINFKRSDDPVLRPINDLKILKGYLDKDLSDTTGLYLVESKCRIAKDIKIGPGVKISFMKGAYFYTENKFKISFEGTKTDSVKFIDYPSNFGNIEGNIEGNINLFGNASAEFSFCRFSLIFKIQLKDKQTKLSLKNCKIQYLDLLSQGIAEITGNSIQRLVINKEDDFLYNYYNIPEIKIENNKINSLTSSIIDGPIVFKDNIFTGSLQMDTVLSRLRLESNTIKSGFLNYLNGLDLTCNKVLGNFSVSSYTTVGGIVITDNAFVSESGDIIVQNDLAGIEVKNNYFSMKSGKLKIRPGDYQWVSTQTTLFEGNTVSGDVIFLNDSENITRGVSLFRNVFGGEVMAGEINLEHNENLFQKDVWCFCNATAEFTNTLGYKVDRYNNIYSKSIAFISDTLPFLKESVEGFERRLGVKLESSCLFEYYKNAMVFSDNHSISGKISSEAPDFTLAYVAAINKKDGKTSIQKTNSDGTYSIKGLKKGEYLLYAIPRDTGYFANDRYVTTTLQNDYFPTYFLNKLDSQIANKLILTGEITEANISLIKNTQVNNANDVVIGTILYKDTAFSDAGTDWMGPSIGDNPFFAPDTKYYACQNLILYAVNEDGMIVNWAKTNSGGGFIFKNLPAGKFKIKAQRFGFHLENEETFIVEPGMTAVVGYLVKNDVNQTTSIFPVINESTNNVAPNPFQERFILRGMVNDEEINVYDVMGKLMFNQITHGEESLLIDGSSWPAGMYIVKSADKINKIIKE</sequence>
<evidence type="ECO:0000256" key="3">
    <source>
        <dbReference type="ARBA" id="ARBA00022729"/>
    </source>
</evidence>
<dbReference type="NCBIfam" id="TIGR04183">
    <property type="entry name" value="Por_Secre_tail"/>
    <property type="match status" value="1"/>
</dbReference>
<protein>
    <recommendedName>
        <fullName evidence="4">Secretion system C-terminal sorting domain-containing protein</fullName>
    </recommendedName>
</protein>
<evidence type="ECO:0000256" key="2">
    <source>
        <dbReference type="ARBA" id="ARBA00022525"/>
    </source>
</evidence>
<dbReference type="PANTHER" id="PTHR36108">
    <property type="entry name" value="COLOSSIN-B-RELATED"/>
    <property type="match status" value="1"/>
</dbReference>
<dbReference type="Pfam" id="PF18962">
    <property type="entry name" value="Por_Secre_tail"/>
    <property type="match status" value="1"/>
</dbReference>
<dbReference type="InterPro" id="IPR026444">
    <property type="entry name" value="Secre_tail"/>
</dbReference>
<accession>A0A098LJY0</accession>
<keyword evidence="3" id="KW-0732">Signal</keyword>
<proteinExistence type="inferred from homology"/>
<dbReference type="OrthoDB" id="926075at2"/>
<keyword evidence="2" id="KW-0964">Secreted</keyword>
<reference evidence="5 6" key="1">
    <citation type="submission" date="2014-09" db="EMBL/GenBank/DDBJ databases">
        <title>Sporocytophaga myxococcoides PG-01 genome sequencing.</title>
        <authorList>
            <person name="Liu L."/>
            <person name="Gao P.J."/>
            <person name="Chen G.J."/>
            <person name="Wang L.S."/>
        </authorList>
    </citation>
    <scope>NUCLEOTIDE SEQUENCE [LARGE SCALE GENOMIC DNA]</scope>
    <source>
        <strain evidence="5 6">PG-01</strain>
    </source>
</reference>
<evidence type="ECO:0000313" key="6">
    <source>
        <dbReference type="Proteomes" id="UP000030185"/>
    </source>
</evidence>
<dbReference type="Proteomes" id="UP000030185">
    <property type="component" value="Unassembled WGS sequence"/>
</dbReference>
<evidence type="ECO:0000313" key="5">
    <source>
        <dbReference type="EMBL" id="GAL86749.1"/>
    </source>
</evidence>
<name>A0A098LJY0_9BACT</name>
<dbReference type="EMBL" id="BBLT01000009">
    <property type="protein sequence ID" value="GAL86749.1"/>
    <property type="molecule type" value="Genomic_DNA"/>
</dbReference>
<dbReference type="AlphaFoldDB" id="A0A098LJY0"/>
<dbReference type="RefSeq" id="WP_045467175.1">
    <property type="nucleotide sequence ID" value="NZ_BBLT01000009.1"/>
</dbReference>
<evidence type="ECO:0000259" key="4">
    <source>
        <dbReference type="Pfam" id="PF18962"/>
    </source>
</evidence>
<gene>
    <name evidence="5" type="ORF">MYP_3979</name>
</gene>
<organism evidence="5 6">
    <name type="scientific">Sporocytophaga myxococcoides</name>
    <dbReference type="NCBI Taxonomy" id="153721"/>
    <lineage>
        <taxon>Bacteria</taxon>
        <taxon>Pseudomonadati</taxon>
        <taxon>Bacteroidota</taxon>
        <taxon>Cytophagia</taxon>
        <taxon>Cytophagales</taxon>
        <taxon>Cytophagaceae</taxon>
        <taxon>Sporocytophaga</taxon>
    </lineage>
</organism>
<feature type="domain" description="Secretion system C-terminal sorting" evidence="4">
    <location>
        <begin position="781"/>
        <end position="844"/>
    </location>
</feature>
<keyword evidence="6" id="KW-1185">Reference proteome</keyword>
<evidence type="ECO:0000256" key="1">
    <source>
        <dbReference type="ARBA" id="ARBA00007257"/>
    </source>
</evidence>
<dbReference type="STRING" id="153721.MYP_3979"/>
<comment type="caution">
    <text evidence="5">The sequence shown here is derived from an EMBL/GenBank/DDBJ whole genome shotgun (WGS) entry which is preliminary data.</text>
</comment>